<protein>
    <submittedName>
        <fullName evidence="6">Uncharacterized protein</fullName>
    </submittedName>
</protein>
<feature type="transmembrane region" description="Helical" evidence="5">
    <location>
        <begin position="71"/>
        <end position="92"/>
    </location>
</feature>
<dbReference type="OMA" id="LAATHWF"/>
<evidence type="ECO:0000256" key="3">
    <source>
        <dbReference type="ARBA" id="ARBA00022989"/>
    </source>
</evidence>
<dbReference type="EMBL" id="KB199650">
    <property type="protein sequence ID" value="ESP05532.1"/>
    <property type="molecule type" value="Genomic_DNA"/>
</dbReference>
<proteinExistence type="predicted"/>
<accession>V4BI01</accession>
<keyword evidence="3 5" id="KW-1133">Transmembrane helix</keyword>
<dbReference type="GeneID" id="20247531"/>
<comment type="subcellular location">
    <subcellularLocation>
        <location evidence="1">Membrane</location>
        <topology evidence="1">Multi-pass membrane protein</topology>
    </subcellularLocation>
</comment>
<organism evidence="6 7">
    <name type="scientific">Lottia gigantea</name>
    <name type="common">Giant owl limpet</name>
    <dbReference type="NCBI Taxonomy" id="225164"/>
    <lineage>
        <taxon>Eukaryota</taxon>
        <taxon>Metazoa</taxon>
        <taxon>Spiralia</taxon>
        <taxon>Lophotrochozoa</taxon>
        <taxon>Mollusca</taxon>
        <taxon>Gastropoda</taxon>
        <taxon>Patellogastropoda</taxon>
        <taxon>Lottioidea</taxon>
        <taxon>Lottiidae</taxon>
        <taxon>Lottia</taxon>
    </lineage>
</organism>
<evidence type="ECO:0000256" key="4">
    <source>
        <dbReference type="ARBA" id="ARBA00023136"/>
    </source>
</evidence>
<evidence type="ECO:0000256" key="5">
    <source>
        <dbReference type="SAM" id="Phobius"/>
    </source>
</evidence>
<feature type="transmembrane region" description="Helical" evidence="5">
    <location>
        <begin position="39"/>
        <end position="59"/>
    </location>
</feature>
<dbReference type="GO" id="GO:0016020">
    <property type="term" value="C:membrane"/>
    <property type="evidence" value="ECO:0007669"/>
    <property type="project" value="UniProtKB-SubCell"/>
</dbReference>
<keyword evidence="4 5" id="KW-0472">Membrane</keyword>
<name>V4BI01_LOTGI</name>
<dbReference type="InterPro" id="IPR005178">
    <property type="entry name" value="Ostalpha/TMEM184C"/>
</dbReference>
<dbReference type="CTD" id="20247531"/>
<dbReference type="RefSeq" id="XP_009044077.1">
    <property type="nucleotide sequence ID" value="XM_009045829.1"/>
</dbReference>
<sequence>MANNSQISNGSGDDVIDNCNNDFPYSDFYLEHLNVVEKVFIAAGGVLTLITLCIFLYELRWIWFTRHYNNVLYIIIWLLGLYPMASFCSMIATLAPRTVLFCEFVAAAYLGICLYKFVGLIVTYYGGLDQMVVKKTGSVIALRSPPLACCCCCCPSVEPTKQNLVRMQYLVLQCAMVKPPLMFIATILWTENLYSKSIFLEKHRSLREKINH</sequence>
<dbReference type="AlphaFoldDB" id="V4BI01"/>
<evidence type="ECO:0000256" key="1">
    <source>
        <dbReference type="ARBA" id="ARBA00004141"/>
    </source>
</evidence>
<feature type="transmembrane region" description="Helical" evidence="5">
    <location>
        <begin position="104"/>
        <end position="125"/>
    </location>
</feature>
<dbReference type="OrthoDB" id="5832279at2759"/>
<dbReference type="HOGENOM" id="CLU_1300936_0_0_1"/>
<gene>
    <name evidence="6" type="ORF">LOTGIDRAFT_228076</name>
</gene>
<keyword evidence="7" id="KW-1185">Reference proteome</keyword>
<dbReference type="SMART" id="SM01417">
    <property type="entry name" value="Solute_trans_a"/>
    <property type="match status" value="1"/>
</dbReference>
<dbReference type="PANTHER" id="PTHR23423">
    <property type="entry name" value="ORGANIC SOLUTE TRANSPORTER-RELATED"/>
    <property type="match status" value="1"/>
</dbReference>
<evidence type="ECO:0000256" key="2">
    <source>
        <dbReference type="ARBA" id="ARBA00022692"/>
    </source>
</evidence>
<keyword evidence="2 5" id="KW-0812">Transmembrane</keyword>
<evidence type="ECO:0000313" key="6">
    <source>
        <dbReference type="EMBL" id="ESP05532.1"/>
    </source>
</evidence>
<evidence type="ECO:0000313" key="7">
    <source>
        <dbReference type="Proteomes" id="UP000030746"/>
    </source>
</evidence>
<dbReference type="Proteomes" id="UP000030746">
    <property type="component" value="Unassembled WGS sequence"/>
</dbReference>
<dbReference type="Pfam" id="PF03619">
    <property type="entry name" value="Solute_trans_a"/>
    <property type="match status" value="1"/>
</dbReference>
<dbReference type="KEGG" id="lgi:LOTGIDRAFT_228076"/>
<reference evidence="6 7" key="1">
    <citation type="journal article" date="2013" name="Nature">
        <title>Insights into bilaterian evolution from three spiralian genomes.</title>
        <authorList>
            <person name="Simakov O."/>
            <person name="Marletaz F."/>
            <person name="Cho S.J."/>
            <person name="Edsinger-Gonzales E."/>
            <person name="Havlak P."/>
            <person name="Hellsten U."/>
            <person name="Kuo D.H."/>
            <person name="Larsson T."/>
            <person name="Lv J."/>
            <person name="Arendt D."/>
            <person name="Savage R."/>
            <person name="Osoegawa K."/>
            <person name="de Jong P."/>
            <person name="Grimwood J."/>
            <person name="Chapman J.A."/>
            <person name="Shapiro H."/>
            <person name="Aerts A."/>
            <person name="Otillar R.P."/>
            <person name="Terry A.Y."/>
            <person name="Boore J.L."/>
            <person name="Grigoriev I.V."/>
            <person name="Lindberg D.R."/>
            <person name="Seaver E.C."/>
            <person name="Weisblat D.A."/>
            <person name="Putnam N.H."/>
            <person name="Rokhsar D.S."/>
        </authorList>
    </citation>
    <scope>NUCLEOTIDE SEQUENCE [LARGE SCALE GENOMIC DNA]</scope>
</reference>